<dbReference type="InterPro" id="IPR046229">
    <property type="entry name" value="TnpC-like"/>
</dbReference>
<dbReference type="Pfam" id="PF19776">
    <property type="entry name" value="DUF6262"/>
    <property type="match status" value="1"/>
</dbReference>
<organism evidence="2 3">
    <name type="scientific">Virgisporangium aurantiacum</name>
    <dbReference type="NCBI Taxonomy" id="175570"/>
    <lineage>
        <taxon>Bacteria</taxon>
        <taxon>Bacillati</taxon>
        <taxon>Actinomycetota</taxon>
        <taxon>Actinomycetes</taxon>
        <taxon>Micromonosporales</taxon>
        <taxon>Micromonosporaceae</taxon>
        <taxon>Virgisporangium</taxon>
    </lineage>
</organism>
<protein>
    <recommendedName>
        <fullName evidence="4">Transposase</fullName>
    </recommendedName>
</protein>
<evidence type="ECO:0000256" key="1">
    <source>
        <dbReference type="SAM" id="Coils"/>
    </source>
</evidence>
<evidence type="ECO:0008006" key="4">
    <source>
        <dbReference type="Google" id="ProtNLM"/>
    </source>
</evidence>
<sequence>MPAKPGQHLAEHARQRHQQALRRAQRTLTEMNDAGETVTVALIARRAGVSRSWIYTQPELRDRIQQLQRHRADADARRETTIRATDDSLRQRLTLAHERISQLRAENQQLRDALAQAHGQLRASRLNAQDS</sequence>
<comment type="caution">
    <text evidence="2">The sequence shown here is derived from an EMBL/GenBank/DDBJ whole genome shotgun (WGS) entry which is preliminary data.</text>
</comment>
<evidence type="ECO:0000313" key="3">
    <source>
        <dbReference type="Proteomes" id="UP000612585"/>
    </source>
</evidence>
<proteinExistence type="predicted"/>
<accession>A0A8J3ZHJ0</accession>
<dbReference type="RefSeq" id="WP_239152917.1">
    <property type="nucleotide sequence ID" value="NZ_BOPG01000106.1"/>
</dbReference>
<name>A0A8J3ZHJ0_9ACTN</name>
<dbReference type="EMBL" id="BOPG01000106">
    <property type="protein sequence ID" value="GIJ64019.1"/>
    <property type="molecule type" value="Genomic_DNA"/>
</dbReference>
<keyword evidence="3" id="KW-1185">Reference proteome</keyword>
<evidence type="ECO:0000313" key="2">
    <source>
        <dbReference type="EMBL" id="GIJ64019.1"/>
    </source>
</evidence>
<dbReference type="AlphaFoldDB" id="A0A8J3ZHJ0"/>
<keyword evidence="1" id="KW-0175">Coiled coil</keyword>
<feature type="coiled-coil region" evidence="1">
    <location>
        <begin position="93"/>
        <end position="120"/>
    </location>
</feature>
<gene>
    <name evidence="2" type="ORF">Vau01_115350</name>
</gene>
<reference evidence="2" key="1">
    <citation type="submission" date="2021-01" db="EMBL/GenBank/DDBJ databases">
        <title>Whole genome shotgun sequence of Virgisporangium aurantiacum NBRC 16421.</title>
        <authorList>
            <person name="Komaki H."/>
            <person name="Tamura T."/>
        </authorList>
    </citation>
    <scope>NUCLEOTIDE SEQUENCE</scope>
    <source>
        <strain evidence="2">NBRC 16421</strain>
    </source>
</reference>
<dbReference type="Proteomes" id="UP000612585">
    <property type="component" value="Unassembled WGS sequence"/>
</dbReference>